<reference evidence="2" key="1">
    <citation type="submission" date="2014-05" db="EMBL/GenBank/DDBJ databases">
        <authorList>
            <person name="Chronopoulou M."/>
        </authorList>
    </citation>
    <scope>NUCLEOTIDE SEQUENCE</scope>
    <source>
        <tissue evidence="2">Whole organism</tissue>
    </source>
</reference>
<feature type="transmembrane region" description="Helical" evidence="1">
    <location>
        <begin position="12"/>
        <end position="41"/>
    </location>
</feature>
<protein>
    <submittedName>
        <fullName evidence="2">Uncharacterized protein</fullName>
    </submittedName>
</protein>
<evidence type="ECO:0000313" key="2">
    <source>
        <dbReference type="EMBL" id="CDW48798.1"/>
    </source>
</evidence>
<dbReference type="AlphaFoldDB" id="A0A0K2VE51"/>
<organism evidence="2">
    <name type="scientific">Lepeophtheirus salmonis</name>
    <name type="common">Salmon louse</name>
    <name type="synonym">Caligus salmonis</name>
    <dbReference type="NCBI Taxonomy" id="72036"/>
    <lineage>
        <taxon>Eukaryota</taxon>
        <taxon>Metazoa</taxon>
        <taxon>Ecdysozoa</taxon>
        <taxon>Arthropoda</taxon>
        <taxon>Crustacea</taxon>
        <taxon>Multicrustacea</taxon>
        <taxon>Hexanauplia</taxon>
        <taxon>Copepoda</taxon>
        <taxon>Siphonostomatoida</taxon>
        <taxon>Caligidae</taxon>
        <taxon>Lepeophtheirus</taxon>
    </lineage>
</organism>
<proteinExistence type="predicted"/>
<keyword evidence="1" id="KW-1133">Transmembrane helix</keyword>
<dbReference type="EMBL" id="HACA01031437">
    <property type="protein sequence ID" value="CDW48798.1"/>
    <property type="molecule type" value="Transcribed_RNA"/>
</dbReference>
<feature type="non-terminal residue" evidence="2">
    <location>
        <position position="1"/>
    </location>
</feature>
<keyword evidence="1" id="KW-0812">Transmembrane</keyword>
<accession>A0A0K2VE51</accession>
<sequence>GSHDYFILELTFLIVFVFFNLPIYKICVVLWLNLIPVHSLYLNPRSRSKNKTGYIHLCYIKVLS</sequence>
<evidence type="ECO:0000256" key="1">
    <source>
        <dbReference type="SAM" id="Phobius"/>
    </source>
</evidence>
<name>A0A0K2VE51_LEPSM</name>
<keyword evidence="1" id="KW-0472">Membrane</keyword>